<dbReference type="GO" id="GO:0003677">
    <property type="term" value="F:DNA binding"/>
    <property type="evidence" value="ECO:0007669"/>
    <property type="project" value="UniProtKB-KW"/>
</dbReference>
<keyword evidence="6" id="KW-1185">Reference proteome</keyword>
<dbReference type="InterPro" id="IPR005650">
    <property type="entry name" value="BlaI_family"/>
</dbReference>
<dbReference type="SUPFAM" id="SSF46785">
    <property type="entry name" value="Winged helix' DNA-binding domain"/>
    <property type="match status" value="1"/>
</dbReference>
<gene>
    <name evidence="5" type="primary">blaI</name>
    <name evidence="5" type="ORF">RR49_00672</name>
</gene>
<dbReference type="InterPro" id="IPR036388">
    <property type="entry name" value="WH-like_DNA-bd_sf"/>
</dbReference>
<dbReference type="GO" id="GO:0045892">
    <property type="term" value="P:negative regulation of DNA-templated transcription"/>
    <property type="evidence" value="ECO:0007669"/>
    <property type="project" value="InterPro"/>
</dbReference>
<dbReference type="AlphaFoldDB" id="A0A0F0LY66"/>
<comment type="caution">
    <text evidence="5">The sequence shown here is derived from an EMBL/GenBank/DDBJ whole genome shotgun (WGS) entry which is preliminary data.</text>
</comment>
<evidence type="ECO:0000256" key="1">
    <source>
        <dbReference type="ARBA" id="ARBA00011046"/>
    </source>
</evidence>
<dbReference type="OrthoDB" id="9813987at2"/>
<dbReference type="Gene3D" id="1.10.10.10">
    <property type="entry name" value="Winged helix-like DNA-binding domain superfamily/Winged helix DNA-binding domain"/>
    <property type="match status" value="1"/>
</dbReference>
<dbReference type="PATRIC" id="fig|400772.4.peg.705"/>
<dbReference type="STRING" id="400772.RR49_00672"/>
<dbReference type="RefSeq" id="WP_045246655.1">
    <property type="nucleotide sequence ID" value="NZ_DAIQHQ010000010.1"/>
</dbReference>
<keyword evidence="4" id="KW-0804">Transcription</keyword>
<evidence type="ECO:0000256" key="4">
    <source>
        <dbReference type="ARBA" id="ARBA00023163"/>
    </source>
</evidence>
<comment type="similarity">
    <text evidence="1">Belongs to the BlaI transcriptional regulatory family.</text>
</comment>
<proteinExistence type="inferred from homology"/>
<organism evidence="5 6">
    <name type="scientific">Microbacterium ginsengisoli</name>
    <dbReference type="NCBI Taxonomy" id="400772"/>
    <lineage>
        <taxon>Bacteria</taxon>
        <taxon>Bacillati</taxon>
        <taxon>Actinomycetota</taxon>
        <taxon>Actinomycetes</taxon>
        <taxon>Micrococcales</taxon>
        <taxon>Microbacteriaceae</taxon>
        <taxon>Microbacterium</taxon>
    </lineage>
</organism>
<evidence type="ECO:0000313" key="5">
    <source>
        <dbReference type="EMBL" id="KJL38585.1"/>
    </source>
</evidence>
<accession>A0A0F0LY66</accession>
<keyword evidence="2" id="KW-0805">Transcription regulation</keyword>
<dbReference type="InterPro" id="IPR036390">
    <property type="entry name" value="WH_DNA-bd_sf"/>
</dbReference>
<evidence type="ECO:0000313" key="6">
    <source>
        <dbReference type="Proteomes" id="UP000033451"/>
    </source>
</evidence>
<dbReference type="Proteomes" id="UP000033451">
    <property type="component" value="Unassembled WGS sequence"/>
</dbReference>
<reference evidence="5 6" key="1">
    <citation type="submission" date="2015-02" db="EMBL/GenBank/DDBJ databases">
        <title>Draft genome sequences of ten Microbacterium spp. with emphasis on heavy metal contaminated environments.</title>
        <authorList>
            <person name="Corretto E."/>
        </authorList>
    </citation>
    <scope>NUCLEOTIDE SEQUENCE [LARGE SCALE GENOMIC DNA]</scope>
    <source>
        <strain evidence="5 6">DSM 18659</strain>
    </source>
</reference>
<evidence type="ECO:0000256" key="2">
    <source>
        <dbReference type="ARBA" id="ARBA00023015"/>
    </source>
</evidence>
<evidence type="ECO:0000256" key="3">
    <source>
        <dbReference type="ARBA" id="ARBA00023125"/>
    </source>
</evidence>
<protein>
    <submittedName>
        <fullName evidence="5">Transcriptional regulator BlaI</fullName>
    </submittedName>
</protein>
<dbReference type="EMBL" id="JYIY01000061">
    <property type="protein sequence ID" value="KJL38585.1"/>
    <property type="molecule type" value="Genomic_DNA"/>
</dbReference>
<sequence length="123" mass="13365">MAGVRTRGRGELEAAILTVLRAHDEPVGAAQIQEEIVGDEPAYTTVLTALERLTEKGEVVRSGDSPRKQRFAATFTAAESASRTMVDALSQNEDRRAVLLKFVGDLSETDADLLRSALAPRKR</sequence>
<name>A0A0F0LY66_9MICO</name>
<keyword evidence="3" id="KW-0238">DNA-binding</keyword>
<dbReference type="Gene3D" id="6.10.140.850">
    <property type="match status" value="1"/>
</dbReference>
<dbReference type="Pfam" id="PF03965">
    <property type="entry name" value="Penicillinase_R"/>
    <property type="match status" value="1"/>
</dbReference>